<evidence type="ECO:0000313" key="2">
    <source>
        <dbReference type="EMBL" id="KAL0068286.1"/>
    </source>
</evidence>
<gene>
    <name evidence="2" type="ORF">AAF712_004673</name>
</gene>
<keyword evidence="1" id="KW-0175">Coiled coil</keyword>
<evidence type="ECO:0000313" key="3">
    <source>
        <dbReference type="Proteomes" id="UP001437256"/>
    </source>
</evidence>
<evidence type="ECO:0000256" key="1">
    <source>
        <dbReference type="SAM" id="Coils"/>
    </source>
</evidence>
<accession>A0ABR3A2R9</accession>
<evidence type="ECO:0008006" key="4">
    <source>
        <dbReference type="Google" id="ProtNLM"/>
    </source>
</evidence>
<feature type="coiled-coil region" evidence="1">
    <location>
        <begin position="20"/>
        <end position="54"/>
    </location>
</feature>
<protein>
    <recommendedName>
        <fullName evidence="4">F-box domain-containing protein</fullName>
    </recommendedName>
</protein>
<proteinExistence type="predicted"/>
<dbReference type="InterPro" id="IPR036047">
    <property type="entry name" value="F-box-like_dom_sf"/>
</dbReference>
<reference evidence="2 3" key="1">
    <citation type="submission" date="2024-05" db="EMBL/GenBank/DDBJ databases">
        <title>A draft genome resource for the thread blight pathogen Marasmius tenuissimus strain MS-2.</title>
        <authorList>
            <person name="Yulfo-Soto G.E."/>
            <person name="Baruah I.K."/>
            <person name="Amoako-Attah I."/>
            <person name="Bukari Y."/>
            <person name="Meinhardt L.W."/>
            <person name="Bailey B.A."/>
            <person name="Cohen S.P."/>
        </authorList>
    </citation>
    <scope>NUCLEOTIDE SEQUENCE [LARGE SCALE GENOMIC DNA]</scope>
    <source>
        <strain evidence="2 3">MS-2</strain>
    </source>
</reference>
<comment type="caution">
    <text evidence="2">The sequence shown here is derived from an EMBL/GenBank/DDBJ whole genome shotgun (WGS) entry which is preliminary data.</text>
</comment>
<dbReference type="SUPFAM" id="SSF52047">
    <property type="entry name" value="RNI-like"/>
    <property type="match status" value="1"/>
</dbReference>
<dbReference type="Proteomes" id="UP001437256">
    <property type="component" value="Unassembled WGS sequence"/>
</dbReference>
<dbReference type="EMBL" id="JBBXMP010000019">
    <property type="protein sequence ID" value="KAL0068286.1"/>
    <property type="molecule type" value="Genomic_DNA"/>
</dbReference>
<dbReference type="Gene3D" id="1.20.1280.50">
    <property type="match status" value="1"/>
</dbReference>
<sequence length="545" mass="60902">MALPHSIEDRLRGHITSADRALVSEYLEKAERELRNQEAEVNKLKATLLVSENKRGRLQNRVQKFRSALAPVHKLPPEMLVKILKHATNGKDDIHPAKAPQVIVHSMVCGRWRDLVLSTPSLWSYVGIDLFDWLFRDGYEEDGYQPFPTDEKVEIPRLIRVVQLFLGRSQSTPLDVFLRLAGHAPPEHLHLPMATAQLLDTLIPTAQRWKSLDINVLELAALADHHTVVPSLFAKLSSLQHLTLPWFWEGPALAGCPSVTSISCGDGVTPDSLLIPWHQIKSMHIRLDRRDSVQRMSHTLRSCPSVEDLCLEFVPITFMIVQPVVITSVRTLKVKAFNAPRNNPNRTSIFQFLNIPNLSALEVSGDELQLGAKAFSDFPARSSCVITHLTIQSSKLYKADEDAIVPFLQLLPSLKTLHLKEAPRVGQRSYCNEAVSGTLLRRLSAHQRSDSGSPFLPQLSELALSMYGHALDTAALIGAVQSRWLPNESDSDTGVTCLQSVIFEVKDGAISSLEPLEYLRDAGLRLEIFDHWTVGESRCMTVPPQ</sequence>
<name>A0ABR3A2R9_9AGAR</name>
<dbReference type="SUPFAM" id="SSF81383">
    <property type="entry name" value="F-box domain"/>
    <property type="match status" value="1"/>
</dbReference>
<dbReference type="InterPro" id="IPR032675">
    <property type="entry name" value="LRR_dom_sf"/>
</dbReference>
<dbReference type="Gene3D" id="3.80.10.10">
    <property type="entry name" value="Ribonuclease Inhibitor"/>
    <property type="match status" value="1"/>
</dbReference>
<keyword evidence="3" id="KW-1185">Reference proteome</keyword>
<organism evidence="2 3">
    <name type="scientific">Marasmius tenuissimus</name>
    <dbReference type="NCBI Taxonomy" id="585030"/>
    <lineage>
        <taxon>Eukaryota</taxon>
        <taxon>Fungi</taxon>
        <taxon>Dikarya</taxon>
        <taxon>Basidiomycota</taxon>
        <taxon>Agaricomycotina</taxon>
        <taxon>Agaricomycetes</taxon>
        <taxon>Agaricomycetidae</taxon>
        <taxon>Agaricales</taxon>
        <taxon>Marasmiineae</taxon>
        <taxon>Marasmiaceae</taxon>
        <taxon>Marasmius</taxon>
    </lineage>
</organism>